<protein>
    <submittedName>
        <fullName evidence="2">Uncharacterized protein</fullName>
    </submittedName>
</protein>
<reference evidence="2" key="1">
    <citation type="submission" date="2022-07" db="EMBL/GenBank/DDBJ databases">
        <title>Phylogenomic reconstructions and comparative analyses of Kickxellomycotina fungi.</title>
        <authorList>
            <person name="Reynolds N.K."/>
            <person name="Stajich J.E."/>
            <person name="Barry K."/>
            <person name="Grigoriev I.V."/>
            <person name="Crous P."/>
            <person name="Smith M.E."/>
        </authorList>
    </citation>
    <scope>NUCLEOTIDE SEQUENCE</scope>
    <source>
        <strain evidence="2">BCRC 34381</strain>
    </source>
</reference>
<evidence type="ECO:0000313" key="3">
    <source>
        <dbReference type="Proteomes" id="UP001143981"/>
    </source>
</evidence>
<dbReference type="OrthoDB" id="2230209at2759"/>
<keyword evidence="3" id="KW-1185">Reference proteome</keyword>
<evidence type="ECO:0000313" key="2">
    <source>
        <dbReference type="EMBL" id="KAJ1731067.1"/>
    </source>
</evidence>
<feature type="transmembrane region" description="Helical" evidence="1">
    <location>
        <begin position="106"/>
        <end position="126"/>
    </location>
</feature>
<evidence type="ECO:0000256" key="1">
    <source>
        <dbReference type="SAM" id="Phobius"/>
    </source>
</evidence>
<sequence>MRRRPHVVLDDFFVKEDLLSAILGPGCTGGDTAWAARGGYFEIPSGNPVASQLLSSTHTALQRWVRASDVQVMYSGWLYNAHLAIIAAVAARYVAGLAAAPVAESLGALSSICLLLVLSYHIAFFAALNYRPAWFEHVVIFHSPFAWAAIWLQVFAGDGQESGGVAMGPAIADGPARSQLDRHVGPLALLLMHCFIWYTRRTVIGVAVFERRIRASPNAHWTHRIYSVLAGLAIVLAWRAYPYASACWRLCWDAAHSGVGERRASLREWADERGTVGLLRLGTAMLVSGGTHALWYSFISYAYHLVVWKDYLREGLAVWVIGDSAMCTKLY</sequence>
<feature type="transmembrane region" description="Helical" evidence="1">
    <location>
        <begin position="138"/>
        <end position="156"/>
    </location>
</feature>
<keyword evidence="1" id="KW-1133">Transmembrane helix</keyword>
<keyword evidence="1" id="KW-0472">Membrane</keyword>
<feature type="transmembrane region" description="Helical" evidence="1">
    <location>
        <begin position="221"/>
        <end position="241"/>
    </location>
</feature>
<name>A0A9W8CWY6_9FUNG</name>
<keyword evidence="1" id="KW-0812">Transmembrane</keyword>
<accession>A0A9W8CWY6</accession>
<dbReference type="EMBL" id="JANBOI010000371">
    <property type="protein sequence ID" value="KAJ1731067.1"/>
    <property type="molecule type" value="Genomic_DNA"/>
</dbReference>
<dbReference type="AlphaFoldDB" id="A0A9W8CWY6"/>
<feature type="transmembrane region" description="Helical" evidence="1">
    <location>
        <begin position="187"/>
        <end position="209"/>
    </location>
</feature>
<gene>
    <name evidence="2" type="ORF">LPJ61_002710</name>
</gene>
<comment type="caution">
    <text evidence="2">The sequence shown here is derived from an EMBL/GenBank/DDBJ whole genome shotgun (WGS) entry which is preliminary data.</text>
</comment>
<proteinExistence type="predicted"/>
<dbReference type="Proteomes" id="UP001143981">
    <property type="component" value="Unassembled WGS sequence"/>
</dbReference>
<organism evidence="2 3">
    <name type="scientific">Coemansia biformis</name>
    <dbReference type="NCBI Taxonomy" id="1286918"/>
    <lineage>
        <taxon>Eukaryota</taxon>
        <taxon>Fungi</taxon>
        <taxon>Fungi incertae sedis</taxon>
        <taxon>Zoopagomycota</taxon>
        <taxon>Kickxellomycotina</taxon>
        <taxon>Kickxellomycetes</taxon>
        <taxon>Kickxellales</taxon>
        <taxon>Kickxellaceae</taxon>
        <taxon>Coemansia</taxon>
    </lineage>
</organism>
<feature type="transmembrane region" description="Helical" evidence="1">
    <location>
        <begin position="77"/>
        <end position="100"/>
    </location>
</feature>